<dbReference type="EMBL" id="CAXAMM010013558">
    <property type="protein sequence ID" value="CAK9031648.1"/>
    <property type="molecule type" value="Genomic_DNA"/>
</dbReference>
<evidence type="ECO:0000313" key="1">
    <source>
        <dbReference type="EMBL" id="CAK9031648.1"/>
    </source>
</evidence>
<organism evidence="1 3">
    <name type="scientific">Durusdinium trenchii</name>
    <dbReference type="NCBI Taxonomy" id="1381693"/>
    <lineage>
        <taxon>Eukaryota</taxon>
        <taxon>Sar</taxon>
        <taxon>Alveolata</taxon>
        <taxon>Dinophyceae</taxon>
        <taxon>Suessiales</taxon>
        <taxon>Symbiodiniaceae</taxon>
        <taxon>Durusdinium</taxon>
    </lineage>
</organism>
<accession>A0ABP0KXM6</accession>
<dbReference type="SUPFAM" id="SSF53335">
    <property type="entry name" value="S-adenosyl-L-methionine-dependent methyltransferases"/>
    <property type="match status" value="1"/>
</dbReference>
<dbReference type="EMBL" id="CAXAMM010013669">
    <property type="protein sequence ID" value="CAK9031909.1"/>
    <property type="molecule type" value="Genomic_DNA"/>
</dbReference>
<name>A0ABP0KXM6_9DINO</name>
<comment type="caution">
    <text evidence="1">The sequence shown here is derived from an EMBL/GenBank/DDBJ whole genome shotgun (WGS) entry which is preliminary data.</text>
</comment>
<proteinExistence type="predicted"/>
<dbReference type="Gene3D" id="3.40.50.150">
    <property type="entry name" value="Vaccinia Virus protein VP39"/>
    <property type="match status" value="1"/>
</dbReference>
<reference evidence="1 3" key="1">
    <citation type="submission" date="2024-02" db="EMBL/GenBank/DDBJ databases">
        <authorList>
            <person name="Chen Y."/>
            <person name="Shah S."/>
            <person name="Dougan E. K."/>
            <person name="Thang M."/>
            <person name="Chan C."/>
        </authorList>
    </citation>
    <scope>NUCLEOTIDE SEQUENCE [LARGE SCALE GENOMIC DNA]</scope>
</reference>
<evidence type="ECO:0000313" key="3">
    <source>
        <dbReference type="Proteomes" id="UP001642464"/>
    </source>
</evidence>
<keyword evidence="3" id="KW-1185">Reference proteome</keyword>
<evidence type="ECO:0000313" key="2">
    <source>
        <dbReference type="EMBL" id="CAK9031909.1"/>
    </source>
</evidence>
<protein>
    <submittedName>
        <fullName evidence="1">Uncharacterized protein</fullName>
    </submittedName>
</protein>
<gene>
    <name evidence="1" type="ORF">SCF082_LOCUS19724</name>
    <name evidence="2" type="ORF">SCF082_LOCUS19829</name>
</gene>
<dbReference type="Proteomes" id="UP001642464">
    <property type="component" value="Unassembled WGS sequence"/>
</dbReference>
<dbReference type="InterPro" id="IPR029063">
    <property type="entry name" value="SAM-dependent_MTases_sf"/>
</dbReference>
<sequence length="274" mass="30656">MAEPPDPLIQGQRWAIEGVAFAKGKTDPKCLLWGADTMGTSSMFSGCCYAERALNYISEGRLLQDSKLPNLSEALWTCESNIMARSSHSDILDSGSCRFTDVQDFTSAEALAGMKKIYSQNGQKRYQKWVALGKHATLPEKCFCARHLKKCHVRKAVLDCSGSMCTSYSSMGSGKKLEDKTGSLLVIYMMYQFRSGVWIVLHENVEGFITSALTDCAESYGYGHLQIFTRPTDVGFHVGRPRKHFNCMSNYVIRCTRFQPQIVQAPSNPRNRDV</sequence>